<evidence type="ECO:0000256" key="1">
    <source>
        <dbReference type="ARBA" id="ARBA00022491"/>
    </source>
</evidence>
<keyword evidence="7" id="KW-1185">Reference proteome</keyword>
<accession>A0ABT9MEW2</accession>
<name>A0ABT9MEW2_9DEIO</name>
<dbReference type="Proteomes" id="UP001232163">
    <property type="component" value="Unassembled WGS sequence"/>
</dbReference>
<dbReference type="CDD" id="cd00592">
    <property type="entry name" value="HTH_MerR-like"/>
    <property type="match status" value="1"/>
</dbReference>
<dbReference type="Gene3D" id="1.10.1660.10">
    <property type="match status" value="1"/>
</dbReference>
<dbReference type="InterPro" id="IPR009061">
    <property type="entry name" value="DNA-bd_dom_put_sf"/>
</dbReference>
<dbReference type="InterPro" id="IPR047057">
    <property type="entry name" value="MerR_fam"/>
</dbReference>
<dbReference type="InterPro" id="IPR000551">
    <property type="entry name" value="MerR-type_HTH_dom"/>
</dbReference>
<dbReference type="Pfam" id="PF13411">
    <property type="entry name" value="MerR_1"/>
    <property type="match status" value="1"/>
</dbReference>
<keyword evidence="4" id="KW-0804">Transcription</keyword>
<comment type="caution">
    <text evidence="6">The sequence shown here is derived from an EMBL/GenBank/DDBJ whole genome shotgun (WGS) entry which is preliminary data.</text>
</comment>
<organism evidence="6 7">
    <name type="scientific">Deinococcus enclensis</name>
    <dbReference type="NCBI Taxonomy" id="1049582"/>
    <lineage>
        <taxon>Bacteria</taxon>
        <taxon>Thermotogati</taxon>
        <taxon>Deinococcota</taxon>
        <taxon>Deinococci</taxon>
        <taxon>Deinococcales</taxon>
        <taxon>Deinococcaceae</taxon>
        <taxon>Deinococcus</taxon>
    </lineage>
</organism>
<evidence type="ECO:0000313" key="7">
    <source>
        <dbReference type="Proteomes" id="UP001232163"/>
    </source>
</evidence>
<keyword evidence="3 6" id="KW-0238">DNA-binding</keyword>
<protein>
    <submittedName>
        <fullName evidence="6">DNA-binding transcriptional MerR regulator</fullName>
    </submittedName>
</protein>
<dbReference type="EMBL" id="JAURUR010000009">
    <property type="protein sequence ID" value="MDP9765142.1"/>
    <property type="molecule type" value="Genomic_DNA"/>
</dbReference>
<evidence type="ECO:0000313" key="6">
    <source>
        <dbReference type="EMBL" id="MDP9765142.1"/>
    </source>
</evidence>
<dbReference type="PANTHER" id="PTHR30204:SF69">
    <property type="entry name" value="MERR-FAMILY TRANSCRIPTIONAL REGULATOR"/>
    <property type="match status" value="1"/>
</dbReference>
<evidence type="ECO:0000256" key="4">
    <source>
        <dbReference type="ARBA" id="ARBA00023163"/>
    </source>
</evidence>
<dbReference type="SMART" id="SM00422">
    <property type="entry name" value="HTH_MERR"/>
    <property type="match status" value="1"/>
</dbReference>
<dbReference type="SUPFAM" id="SSF46955">
    <property type="entry name" value="Putative DNA-binding domain"/>
    <property type="match status" value="1"/>
</dbReference>
<keyword evidence="2" id="KW-0805">Transcription regulation</keyword>
<evidence type="ECO:0000256" key="2">
    <source>
        <dbReference type="ARBA" id="ARBA00023015"/>
    </source>
</evidence>
<gene>
    <name evidence="6" type="ORF">QO006_002590</name>
</gene>
<keyword evidence="1" id="KW-0678">Repressor</keyword>
<evidence type="ECO:0000259" key="5">
    <source>
        <dbReference type="PROSITE" id="PS50937"/>
    </source>
</evidence>
<dbReference type="PROSITE" id="PS50937">
    <property type="entry name" value="HTH_MERR_2"/>
    <property type="match status" value="1"/>
</dbReference>
<evidence type="ECO:0000256" key="3">
    <source>
        <dbReference type="ARBA" id="ARBA00023125"/>
    </source>
</evidence>
<proteinExistence type="predicted"/>
<dbReference type="RefSeq" id="WP_307466730.1">
    <property type="nucleotide sequence ID" value="NZ_JAURUR010000009.1"/>
</dbReference>
<feature type="domain" description="HTH merR-type" evidence="5">
    <location>
        <begin position="54"/>
        <end position="121"/>
    </location>
</feature>
<dbReference type="GO" id="GO:0003677">
    <property type="term" value="F:DNA binding"/>
    <property type="evidence" value="ECO:0007669"/>
    <property type="project" value="UniProtKB-KW"/>
</dbReference>
<reference evidence="6 7" key="1">
    <citation type="submission" date="2023-07" db="EMBL/GenBank/DDBJ databases">
        <title>Genomic Encyclopedia of Type Strains, Phase IV (KMG-IV): sequencing the most valuable type-strain genomes for metagenomic binning, comparative biology and taxonomic classification.</title>
        <authorList>
            <person name="Goeker M."/>
        </authorList>
    </citation>
    <scope>NUCLEOTIDE SEQUENCE [LARGE SCALE GENOMIC DNA]</scope>
    <source>
        <strain evidence="6 7">NIO-1023</strain>
    </source>
</reference>
<dbReference type="PANTHER" id="PTHR30204">
    <property type="entry name" value="REDOX-CYCLING DRUG-SENSING TRANSCRIPTIONAL ACTIVATOR SOXR"/>
    <property type="match status" value="1"/>
</dbReference>
<sequence length="221" mass="24886">MPVFSPVELSPEAFRQQLVQHAQQPPVSEVLLYARHLMLRGSDEALSEFARTPYLRIQALARLAGLPTSTVRHYTTLGLLPVVRVSGKHYYSAHAFGVLRKLMDWRSVGLSLKDIQQHLEREQSAGRQLLEAIGEHAQPFDTNPQTPRGALPDAESIDRLMADEEAREGLLEDARYGGLERQRAALVAGTRGKLEGRKAQIERQLRLLAVLERGEQREDMH</sequence>